<proteinExistence type="predicted"/>
<dbReference type="EMBL" id="CM042884">
    <property type="protein sequence ID" value="KAI4369238.1"/>
    <property type="molecule type" value="Genomic_DNA"/>
</dbReference>
<reference evidence="2" key="1">
    <citation type="journal article" date="2023" name="Front. Plant Sci.">
        <title>Chromosomal-level genome assembly of Melastoma candidum provides insights into trichome evolution.</title>
        <authorList>
            <person name="Zhong Y."/>
            <person name="Wu W."/>
            <person name="Sun C."/>
            <person name="Zou P."/>
            <person name="Liu Y."/>
            <person name="Dai S."/>
            <person name="Zhou R."/>
        </authorList>
    </citation>
    <scope>NUCLEOTIDE SEQUENCE [LARGE SCALE GENOMIC DNA]</scope>
</reference>
<sequence>MDATGVSAFMGCSEVCPKEDAVGAFLEYLVNPLLPIKKFSHRGIPSLAEQESVAQQVSIGPIALQIVSFFALDAWATESYLIFINTVYPCFLSICYFGSVEIIFKVSKLL</sequence>
<comment type="caution">
    <text evidence="1">The sequence shown here is derived from an EMBL/GenBank/DDBJ whole genome shotgun (WGS) entry which is preliminary data.</text>
</comment>
<evidence type="ECO:0000313" key="2">
    <source>
        <dbReference type="Proteomes" id="UP001057402"/>
    </source>
</evidence>
<evidence type="ECO:0000313" key="1">
    <source>
        <dbReference type="EMBL" id="KAI4369238.1"/>
    </source>
</evidence>
<organism evidence="1 2">
    <name type="scientific">Melastoma candidum</name>
    <dbReference type="NCBI Taxonomy" id="119954"/>
    <lineage>
        <taxon>Eukaryota</taxon>
        <taxon>Viridiplantae</taxon>
        <taxon>Streptophyta</taxon>
        <taxon>Embryophyta</taxon>
        <taxon>Tracheophyta</taxon>
        <taxon>Spermatophyta</taxon>
        <taxon>Magnoliopsida</taxon>
        <taxon>eudicotyledons</taxon>
        <taxon>Gunneridae</taxon>
        <taxon>Pentapetalae</taxon>
        <taxon>rosids</taxon>
        <taxon>malvids</taxon>
        <taxon>Myrtales</taxon>
        <taxon>Melastomataceae</taxon>
        <taxon>Melastomatoideae</taxon>
        <taxon>Melastomateae</taxon>
        <taxon>Melastoma</taxon>
    </lineage>
</organism>
<gene>
    <name evidence="1" type="ORF">MLD38_017706</name>
</gene>
<protein>
    <submittedName>
        <fullName evidence="1">Uncharacterized protein</fullName>
    </submittedName>
</protein>
<name>A0ACB9QRE9_9MYRT</name>
<accession>A0ACB9QRE9</accession>
<dbReference type="Proteomes" id="UP001057402">
    <property type="component" value="Chromosome 5"/>
</dbReference>
<keyword evidence="2" id="KW-1185">Reference proteome</keyword>